<protein>
    <submittedName>
        <fullName evidence="1">Uncharacterized protein</fullName>
    </submittedName>
</protein>
<dbReference type="EMBL" id="CAKOFQ010007438">
    <property type="protein sequence ID" value="CAH2001142.1"/>
    <property type="molecule type" value="Genomic_DNA"/>
</dbReference>
<evidence type="ECO:0000313" key="4">
    <source>
        <dbReference type="EMBL" id="CAH2001142.1"/>
    </source>
</evidence>
<dbReference type="Proteomes" id="UP001152888">
    <property type="component" value="Unassembled WGS sequence"/>
</dbReference>
<reference evidence="1" key="1">
    <citation type="submission" date="2022-03" db="EMBL/GenBank/DDBJ databases">
        <authorList>
            <person name="Sayadi A."/>
        </authorList>
    </citation>
    <scope>NUCLEOTIDE SEQUENCE</scope>
</reference>
<gene>
    <name evidence="3" type="ORF">ACAOBT_LOCUS10554</name>
    <name evidence="4" type="ORF">ACAOBT_LOCUS26020</name>
    <name evidence="1" type="ORF">ACAOBT_LOCUS3912</name>
    <name evidence="2" type="ORF">ACAOBT_LOCUS7900</name>
</gene>
<comment type="caution">
    <text evidence="1">The sequence shown here is derived from an EMBL/GenBank/DDBJ whole genome shotgun (WGS) entry which is preliminary data.</text>
</comment>
<accession>A0A9P0JWY3</accession>
<evidence type="ECO:0000313" key="1">
    <source>
        <dbReference type="EMBL" id="CAH1960981.1"/>
    </source>
</evidence>
<evidence type="ECO:0000313" key="5">
    <source>
        <dbReference type="Proteomes" id="UP001152888"/>
    </source>
</evidence>
<dbReference type="AlphaFoldDB" id="A0A9P0JWY3"/>
<dbReference type="EMBL" id="CAKOFQ010006691">
    <property type="protein sequence ID" value="CAH1960981.1"/>
    <property type="molecule type" value="Genomic_DNA"/>
</dbReference>
<evidence type="ECO:0000313" key="3">
    <source>
        <dbReference type="EMBL" id="CAH1973429.1"/>
    </source>
</evidence>
<keyword evidence="5" id="KW-1185">Reference proteome</keyword>
<sequence length="28" mass="3362">MPATFIRWKKMANGHRLVRLPTLYVPHK</sequence>
<dbReference type="EMBL" id="CAKOFQ010006753">
    <property type="protein sequence ID" value="CAH1968509.1"/>
    <property type="molecule type" value="Genomic_DNA"/>
</dbReference>
<evidence type="ECO:0000313" key="2">
    <source>
        <dbReference type="EMBL" id="CAH1968509.1"/>
    </source>
</evidence>
<name>A0A9P0JWY3_ACAOB</name>
<dbReference type="EMBL" id="CAKOFQ010006809">
    <property type="protein sequence ID" value="CAH1973429.1"/>
    <property type="molecule type" value="Genomic_DNA"/>
</dbReference>
<organism evidence="1 5">
    <name type="scientific">Acanthoscelides obtectus</name>
    <name type="common">Bean weevil</name>
    <name type="synonym">Bruchus obtectus</name>
    <dbReference type="NCBI Taxonomy" id="200917"/>
    <lineage>
        <taxon>Eukaryota</taxon>
        <taxon>Metazoa</taxon>
        <taxon>Ecdysozoa</taxon>
        <taxon>Arthropoda</taxon>
        <taxon>Hexapoda</taxon>
        <taxon>Insecta</taxon>
        <taxon>Pterygota</taxon>
        <taxon>Neoptera</taxon>
        <taxon>Endopterygota</taxon>
        <taxon>Coleoptera</taxon>
        <taxon>Polyphaga</taxon>
        <taxon>Cucujiformia</taxon>
        <taxon>Chrysomeloidea</taxon>
        <taxon>Chrysomelidae</taxon>
        <taxon>Bruchinae</taxon>
        <taxon>Bruchini</taxon>
        <taxon>Acanthoscelides</taxon>
    </lineage>
</organism>
<proteinExistence type="predicted"/>